<dbReference type="EMBL" id="BDOQ01000010">
    <property type="protein sequence ID" value="GBG14891.1"/>
    <property type="molecule type" value="Genomic_DNA"/>
</dbReference>
<evidence type="ECO:0000313" key="2">
    <source>
        <dbReference type="Proteomes" id="UP000245081"/>
    </source>
</evidence>
<organism evidence="1 2">
    <name type="scientific">Novimethylophilus kurashikiensis</name>
    <dbReference type="NCBI Taxonomy" id="1825523"/>
    <lineage>
        <taxon>Bacteria</taxon>
        <taxon>Pseudomonadati</taxon>
        <taxon>Pseudomonadota</taxon>
        <taxon>Betaproteobacteria</taxon>
        <taxon>Nitrosomonadales</taxon>
        <taxon>Methylophilaceae</taxon>
        <taxon>Novimethylophilus</taxon>
    </lineage>
</organism>
<keyword evidence="2" id="KW-1185">Reference proteome</keyword>
<proteinExistence type="predicted"/>
<dbReference type="AlphaFoldDB" id="A0A2R5FED0"/>
<name>A0A2R5FED0_9PROT</name>
<accession>A0A2R5FED0</accession>
<sequence>MVTSVNADLLWDGIIEAQAARVPSGKWKTCKLGSHQNPDDSILDGLHCYKDNAWFPTRAGMPVEVDLQTLLDMQAIAAPPGYRRQAVGAIPLKGKAAESPGVVGIAYKLVRIEAQRKK</sequence>
<comment type="caution">
    <text evidence="1">The sequence shown here is derived from an EMBL/GenBank/DDBJ whole genome shotgun (WGS) entry which is preliminary data.</text>
</comment>
<dbReference type="Proteomes" id="UP000245081">
    <property type="component" value="Unassembled WGS sequence"/>
</dbReference>
<gene>
    <name evidence="1" type="ORF">NMK_2492</name>
</gene>
<evidence type="ECO:0000313" key="1">
    <source>
        <dbReference type="EMBL" id="GBG14891.1"/>
    </source>
</evidence>
<reference evidence="1 2" key="1">
    <citation type="journal article" date="2018" name="Environ. Microbiol.">
        <title>Isolation and genomic characterization of Novimethylophilus kurashikiensis gen. nov. sp. nov., a new lanthanide-dependent methylotrophic species of Methylophilaceae.</title>
        <authorList>
            <person name="Lv H."/>
            <person name="Sahin N."/>
            <person name="Tani A."/>
        </authorList>
    </citation>
    <scope>NUCLEOTIDE SEQUENCE [LARGE SCALE GENOMIC DNA]</scope>
    <source>
        <strain evidence="1 2">La2-4</strain>
    </source>
</reference>
<protein>
    <submittedName>
        <fullName evidence="1">RND transporter</fullName>
    </submittedName>
</protein>